<dbReference type="EMBL" id="JACGCM010001165">
    <property type="protein sequence ID" value="KAF6160237.1"/>
    <property type="molecule type" value="Genomic_DNA"/>
</dbReference>
<dbReference type="AlphaFoldDB" id="A0A7J7MZH0"/>
<organism evidence="2 3">
    <name type="scientific">Kingdonia uniflora</name>
    <dbReference type="NCBI Taxonomy" id="39325"/>
    <lineage>
        <taxon>Eukaryota</taxon>
        <taxon>Viridiplantae</taxon>
        <taxon>Streptophyta</taxon>
        <taxon>Embryophyta</taxon>
        <taxon>Tracheophyta</taxon>
        <taxon>Spermatophyta</taxon>
        <taxon>Magnoliopsida</taxon>
        <taxon>Ranunculales</taxon>
        <taxon>Circaeasteraceae</taxon>
        <taxon>Kingdonia</taxon>
    </lineage>
</organism>
<feature type="region of interest" description="Disordered" evidence="1">
    <location>
        <begin position="817"/>
        <end position="861"/>
    </location>
</feature>
<reference evidence="2 3" key="1">
    <citation type="journal article" date="2020" name="IScience">
        <title>Genome Sequencing of the Endangered Kingdonia uniflora (Circaeasteraceae, Ranunculales) Reveals Potential Mechanisms of Evolutionary Specialization.</title>
        <authorList>
            <person name="Sun Y."/>
            <person name="Deng T."/>
            <person name="Zhang A."/>
            <person name="Moore M.J."/>
            <person name="Landis J.B."/>
            <person name="Lin N."/>
            <person name="Zhang H."/>
            <person name="Zhang X."/>
            <person name="Huang J."/>
            <person name="Zhang X."/>
            <person name="Sun H."/>
            <person name="Wang H."/>
        </authorList>
    </citation>
    <scope>NUCLEOTIDE SEQUENCE [LARGE SCALE GENOMIC DNA]</scope>
    <source>
        <strain evidence="2">TB1705</strain>
        <tissue evidence="2">Leaf</tissue>
    </source>
</reference>
<feature type="region of interest" description="Disordered" evidence="1">
    <location>
        <begin position="66"/>
        <end position="91"/>
    </location>
</feature>
<accession>A0A7J7MZH0</accession>
<keyword evidence="3" id="KW-1185">Reference proteome</keyword>
<comment type="caution">
    <text evidence="2">The sequence shown here is derived from an EMBL/GenBank/DDBJ whole genome shotgun (WGS) entry which is preliminary data.</text>
</comment>
<dbReference type="Proteomes" id="UP000541444">
    <property type="component" value="Unassembled WGS sequence"/>
</dbReference>
<proteinExistence type="predicted"/>
<feature type="compositionally biased region" description="Low complexity" evidence="1">
    <location>
        <begin position="69"/>
        <end position="84"/>
    </location>
</feature>
<evidence type="ECO:0000313" key="3">
    <source>
        <dbReference type="Proteomes" id="UP000541444"/>
    </source>
</evidence>
<evidence type="ECO:0000256" key="1">
    <source>
        <dbReference type="SAM" id="MobiDB-lite"/>
    </source>
</evidence>
<protein>
    <submittedName>
        <fullName evidence="2">Uncharacterized protein</fullName>
    </submittedName>
</protein>
<gene>
    <name evidence="2" type="ORF">GIB67_019006</name>
</gene>
<name>A0A7J7MZH0_9MAGN</name>
<evidence type="ECO:0000313" key="2">
    <source>
        <dbReference type="EMBL" id="KAF6160237.1"/>
    </source>
</evidence>
<sequence>MSWEEVEEAEDNFHQLWRFHYVVLFAAHHRSCLRMLAEDAVLAKDEKAGKSSGKYCRYPTKDWMRSKNPKPSSKFVVSASSEESSSSDRTMDDSVVIDTVTADNPSVSSGRDVGLHTGDEIGQFFKYPENVDVAKKFLQYKKSLDGEWGDYIMNAGLWFRTLVRPSGNVKHYQVPSLDRWKRSMDIGNDIDIVYYSGTGSEVVKEEFLCYLNQVAYGLSILLTFFQKRVMNALKSCLGQLNGNIFKMMRVCEVLNQKWRDGGIARQFIADDVLKYYKFKYVKDRKSGYLFSDSARPKFFDFKFFGRPWCDHLVMVRGNCMQVPGEPALELIYKNFNVKPNPKVVADTSILFDIVSREGSELNKVLGELGIRREKRLNSVVEKIPLVGTKGVAADVNMAPPLKKQKKESCKYIRASSKGVNLETVEQEALDLVTRDPIRLDTQIRSSISQLSVAWTSAAEVLKLAAANRVKLVRQHDAEKAALQEQFEQEKGLCREDVDLALVGKYGEIVFPGDNASPMAMQTPAPPVDDDPTKEEVVHLRGKVIEMEKALSRARDSINRTQHNKLEYERRLHKSNFDKTFKELFELQCRYGKIKIERDEVLRKETDRFVLLQKSLKDKRFVDESDKLECQRSLMSLTLYFEAEVDSERGLKEAYLELLTERDIVPDPARGQRAMKILFFNKKKEDRKIHKQLKIDLGHACDELERCKGHNACLEAEKVECARLLQNSEKRVTLLEARLLDTQQRLQVSQSCLKKKITPKRGKRAADTGHERQMADVITFYGAELERVENEFRLYISSCGKDVEVENDKAENMWFAKRDEGGEALTSKPRAEESEEEEVEDLLPHTRHKTHPQEVEDKENDNVTALSTSNKKLSAKLQQCSLAAKRKTLLNSKLESEMLELQSWLNVVTVELSCKDVEILTANNESE</sequence>